<evidence type="ECO:0000256" key="4">
    <source>
        <dbReference type="ARBA" id="ARBA00022643"/>
    </source>
</evidence>
<evidence type="ECO:0000256" key="3">
    <source>
        <dbReference type="ARBA" id="ARBA00022630"/>
    </source>
</evidence>
<keyword evidence="3 7" id="KW-0285">Flavoprotein</keyword>
<feature type="domain" description="Pyridoxamine 5'-phosphate oxidase N-terminal" evidence="10">
    <location>
        <begin position="33"/>
        <end position="157"/>
    </location>
</feature>
<evidence type="ECO:0000256" key="1">
    <source>
        <dbReference type="ARBA" id="ARBA00007301"/>
    </source>
</evidence>
<feature type="binding site" evidence="7">
    <location>
        <begin position="60"/>
        <end position="65"/>
    </location>
    <ligand>
        <name>FMN</name>
        <dbReference type="ChEBI" id="CHEBI:58210"/>
    </ligand>
</feature>
<dbReference type="FunFam" id="2.30.110.10:FF:000020">
    <property type="entry name" value="PNPO isoform 11"/>
    <property type="match status" value="1"/>
</dbReference>
<feature type="binding site" evidence="7 8">
    <location>
        <position position="126"/>
    </location>
    <ligand>
        <name>substrate</name>
    </ligand>
</feature>
<comment type="catalytic activity">
    <reaction evidence="7">
        <text>pyridoxine 5'-phosphate + O2 = pyridoxal 5'-phosphate + H2O2</text>
        <dbReference type="Rhea" id="RHEA:15149"/>
        <dbReference type="ChEBI" id="CHEBI:15379"/>
        <dbReference type="ChEBI" id="CHEBI:16240"/>
        <dbReference type="ChEBI" id="CHEBI:58589"/>
        <dbReference type="ChEBI" id="CHEBI:597326"/>
        <dbReference type="EC" id="1.4.3.5"/>
    </reaction>
</comment>
<comment type="function">
    <text evidence="7">Catalyzes the oxidation of either pyridoxine 5'-phosphate (PNP) or pyridoxamine 5'-phosphate (PMP) into pyridoxal 5'-phosphate (PLP).</text>
</comment>
<comment type="pathway">
    <text evidence="7">Cofactor metabolism; pyridoxal 5'-phosphate salvage; pyridoxal 5'-phosphate from pyridoxamine 5'-phosphate: step 1/1.</text>
</comment>
<feature type="binding site" evidence="7 9">
    <location>
        <begin position="139"/>
        <end position="140"/>
    </location>
    <ligand>
        <name>FMN</name>
        <dbReference type="ChEBI" id="CHEBI:58210"/>
    </ligand>
</feature>
<dbReference type="NCBIfam" id="NF004231">
    <property type="entry name" value="PRK05679.1"/>
    <property type="match status" value="1"/>
</dbReference>
<evidence type="ECO:0000256" key="9">
    <source>
        <dbReference type="PIRSR" id="PIRSR000190-2"/>
    </source>
</evidence>
<dbReference type="AlphaFoldDB" id="A0A9D7E412"/>
<dbReference type="EMBL" id="JADJEV010000003">
    <property type="protein sequence ID" value="MBK6973401.1"/>
    <property type="molecule type" value="Genomic_DNA"/>
</dbReference>
<name>A0A9D7E412_9PROT</name>
<feature type="binding site" evidence="7 8">
    <location>
        <position position="130"/>
    </location>
    <ligand>
        <name>substrate</name>
    </ligand>
</feature>
<comment type="pathway">
    <text evidence="7">Cofactor metabolism; pyridoxal 5'-phosphate salvage; pyridoxal 5'-phosphate from pyridoxine 5'-phosphate: step 1/1.</text>
</comment>
<feature type="binding site" evidence="7 9">
    <location>
        <position position="183"/>
    </location>
    <ligand>
        <name>FMN</name>
        <dbReference type="ChEBI" id="CHEBI:58210"/>
    </ligand>
</feature>
<dbReference type="Gene3D" id="2.30.110.10">
    <property type="entry name" value="Electron Transport, Fmn-binding Protein, Chain A"/>
    <property type="match status" value="1"/>
</dbReference>
<dbReference type="Pfam" id="PF01243">
    <property type="entry name" value="PNPOx_N"/>
    <property type="match status" value="1"/>
</dbReference>
<evidence type="ECO:0000313" key="13">
    <source>
        <dbReference type="Proteomes" id="UP000807785"/>
    </source>
</evidence>
<dbReference type="Pfam" id="PF10590">
    <property type="entry name" value="PNP_phzG_C"/>
    <property type="match status" value="1"/>
</dbReference>
<keyword evidence="5 7" id="KW-0560">Oxidoreductase</keyword>
<accession>A0A9D7E412</accession>
<reference evidence="12" key="1">
    <citation type="submission" date="2020-10" db="EMBL/GenBank/DDBJ databases">
        <title>Connecting structure to function with the recovery of over 1000 high-quality activated sludge metagenome-assembled genomes encoding full-length rRNA genes using long-read sequencing.</title>
        <authorList>
            <person name="Singleton C.M."/>
            <person name="Petriglieri F."/>
            <person name="Kristensen J.M."/>
            <person name="Kirkegaard R.H."/>
            <person name="Michaelsen T.Y."/>
            <person name="Andersen M.H."/>
            <person name="Karst S.M."/>
            <person name="Dueholm M.S."/>
            <person name="Nielsen P.H."/>
            <person name="Albertsen M."/>
        </authorList>
    </citation>
    <scope>NUCLEOTIDE SEQUENCE</scope>
    <source>
        <strain evidence="12">Bjer_18-Q3-R1-45_BAT3C.347</strain>
    </source>
</reference>
<feature type="binding site" evidence="7 8">
    <location>
        <position position="122"/>
    </location>
    <ligand>
        <name>substrate</name>
    </ligand>
</feature>
<evidence type="ECO:0000256" key="2">
    <source>
        <dbReference type="ARBA" id="ARBA00011738"/>
    </source>
</evidence>
<keyword evidence="4 7" id="KW-0288">FMN</keyword>
<feature type="binding site" evidence="7 9">
    <location>
        <position position="193"/>
    </location>
    <ligand>
        <name>FMN</name>
        <dbReference type="ChEBI" id="CHEBI:58210"/>
    </ligand>
</feature>
<dbReference type="PIRSF" id="PIRSF000190">
    <property type="entry name" value="Pyd_amn-ph_oxd"/>
    <property type="match status" value="1"/>
</dbReference>
<evidence type="ECO:0000259" key="11">
    <source>
        <dbReference type="Pfam" id="PF10590"/>
    </source>
</evidence>
<evidence type="ECO:0000256" key="8">
    <source>
        <dbReference type="PIRSR" id="PIRSR000190-1"/>
    </source>
</evidence>
<feature type="binding site" evidence="7 9">
    <location>
        <position position="104"/>
    </location>
    <ligand>
        <name>FMN</name>
        <dbReference type="ChEBI" id="CHEBI:58210"/>
    </ligand>
</feature>
<dbReference type="SUPFAM" id="SSF50475">
    <property type="entry name" value="FMN-binding split barrel"/>
    <property type="match status" value="1"/>
</dbReference>
<feature type="binding site" evidence="7">
    <location>
        <begin position="75"/>
        <end position="76"/>
    </location>
    <ligand>
        <name>FMN</name>
        <dbReference type="ChEBI" id="CHEBI:58210"/>
    </ligand>
</feature>
<evidence type="ECO:0000259" key="10">
    <source>
        <dbReference type="Pfam" id="PF01243"/>
    </source>
</evidence>
<gene>
    <name evidence="7 12" type="primary">pdxH</name>
    <name evidence="12" type="ORF">IPH26_10805</name>
</gene>
<comment type="catalytic activity">
    <reaction evidence="7">
        <text>pyridoxamine 5'-phosphate + O2 + H2O = pyridoxal 5'-phosphate + H2O2 + NH4(+)</text>
        <dbReference type="Rhea" id="RHEA:15817"/>
        <dbReference type="ChEBI" id="CHEBI:15377"/>
        <dbReference type="ChEBI" id="CHEBI:15379"/>
        <dbReference type="ChEBI" id="CHEBI:16240"/>
        <dbReference type="ChEBI" id="CHEBI:28938"/>
        <dbReference type="ChEBI" id="CHEBI:58451"/>
        <dbReference type="ChEBI" id="CHEBI:597326"/>
        <dbReference type="EC" id="1.4.3.5"/>
    </reaction>
</comment>
<dbReference type="PANTHER" id="PTHR10851">
    <property type="entry name" value="PYRIDOXINE-5-PHOSPHATE OXIDASE"/>
    <property type="match status" value="1"/>
</dbReference>
<feature type="binding site" evidence="7 9">
    <location>
        <position position="82"/>
    </location>
    <ligand>
        <name>FMN</name>
        <dbReference type="ChEBI" id="CHEBI:58210"/>
    </ligand>
</feature>
<dbReference type="GO" id="GO:0010181">
    <property type="term" value="F:FMN binding"/>
    <property type="evidence" value="ECO:0007669"/>
    <property type="project" value="UniProtKB-UniRule"/>
</dbReference>
<dbReference type="InterPro" id="IPR012349">
    <property type="entry name" value="Split_barrel_FMN-bd"/>
</dbReference>
<comment type="subunit">
    <text evidence="2 7">Homodimer.</text>
</comment>
<dbReference type="GO" id="GO:0004733">
    <property type="term" value="F:pyridoxamine phosphate oxidase activity"/>
    <property type="evidence" value="ECO:0007669"/>
    <property type="project" value="UniProtKB-UniRule"/>
</dbReference>
<dbReference type="InterPro" id="IPR011576">
    <property type="entry name" value="Pyridox_Oxase_N"/>
</dbReference>
<dbReference type="PANTHER" id="PTHR10851:SF0">
    <property type="entry name" value="PYRIDOXINE-5'-PHOSPHATE OXIDASE"/>
    <property type="match status" value="1"/>
</dbReference>
<evidence type="ECO:0000256" key="6">
    <source>
        <dbReference type="ARBA" id="ARBA00023096"/>
    </source>
</evidence>
<comment type="similarity">
    <text evidence="1 7">Belongs to the pyridoxamine 5'-phosphate oxidase family.</text>
</comment>
<dbReference type="InterPro" id="IPR019576">
    <property type="entry name" value="Pyridoxamine_oxidase_dimer_C"/>
</dbReference>
<sequence>MDTSHLREDYLKGQLVECTAPADPLTLFREWLSDAIAAELPEPYAMTLATATADGVPSARIVLLRLADESGFTFYSNYTSRKGAELAANPHASLLFYWAVLERQVRVEGAVEQIAAAESDAYFSSRPYDSRIGAWASPQSAVIEDRAMLEQRVAELAVTYPDEVPRPPHWGGYRLRADAMEFWQGRPSRLHDRLRYVRQPTGTWARCRLAP</sequence>
<comment type="cofactor">
    <cofactor evidence="7 9">
        <name>FMN</name>
        <dbReference type="ChEBI" id="CHEBI:58210"/>
    </cofactor>
    <text evidence="7 9">Binds 1 FMN per subunit.</text>
</comment>
<proteinExistence type="inferred from homology"/>
<comment type="caution">
    <text evidence="12">The sequence shown here is derived from an EMBL/GenBank/DDBJ whole genome shotgun (WGS) entry which is preliminary data.</text>
</comment>
<organism evidence="12 13">
    <name type="scientific">Candidatus Methylophosphatis roskildensis</name>
    <dbReference type="NCBI Taxonomy" id="2899263"/>
    <lineage>
        <taxon>Bacteria</taxon>
        <taxon>Pseudomonadati</taxon>
        <taxon>Pseudomonadota</taxon>
        <taxon>Betaproteobacteria</taxon>
        <taxon>Nitrosomonadales</taxon>
        <taxon>Sterolibacteriaceae</taxon>
        <taxon>Candidatus Methylophosphatis</taxon>
    </lineage>
</organism>
<feature type="binding site" evidence="7 9">
    <location>
        <position position="81"/>
    </location>
    <ligand>
        <name>FMN</name>
        <dbReference type="ChEBI" id="CHEBI:58210"/>
    </ligand>
</feature>
<evidence type="ECO:0000313" key="12">
    <source>
        <dbReference type="EMBL" id="MBK6973401.1"/>
    </source>
</evidence>
<evidence type="ECO:0000256" key="5">
    <source>
        <dbReference type="ARBA" id="ARBA00023002"/>
    </source>
</evidence>
<dbReference type="InterPro" id="IPR019740">
    <property type="entry name" value="Pyridox_Oxase_CS"/>
</dbReference>
<evidence type="ECO:0000256" key="7">
    <source>
        <dbReference type="HAMAP-Rule" id="MF_01629"/>
    </source>
</evidence>
<protein>
    <recommendedName>
        <fullName evidence="7">Pyridoxine/pyridoxamine 5'-phosphate oxidase</fullName>
        <ecNumber evidence="7">1.4.3.5</ecNumber>
    </recommendedName>
    <alternativeName>
        <fullName evidence="7">PNP/PMP oxidase</fullName>
        <shortName evidence="7">PNPOx</shortName>
    </alternativeName>
    <alternativeName>
        <fullName evidence="7">Pyridoxal 5'-phosphate synthase</fullName>
    </alternativeName>
</protein>
<feature type="binding site" evidence="8">
    <location>
        <begin position="7"/>
        <end position="10"/>
    </location>
    <ligand>
        <name>substrate</name>
    </ligand>
</feature>
<dbReference type="PROSITE" id="PS01064">
    <property type="entry name" value="PYRIDOX_OXIDASE"/>
    <property type="match status" value="1"/>
</dbReference>
<dbReference type="NCBIfam" id="TIGR00558">
    <property type="entry name" value="pdxH"/>
    <property type="match status" value="1"/>
</dbReference>
<feature type="domain" description="Pyridoxine 5'-phosphate oxidase dimerisation C-terminal" evidence="11">
    <location>
        <begin position="170"/>
        <end position="211"/>
    </location>
</feature>
<feature type="binding site" evidence="7 8">
    <location>
        <position position="65"/>
    </location>
    <ligand>
        <name>substrate</name>
    </ligand>
</feature>
<dbReference type="Proteomes" id="UP000807785">
    <property type="component" value="Unassembled WGS sequence"/>
</dbReference>
<dbReference type="EC" id="1.4.3.5" evidence="7"/>
<dbReference type="GO" id="GO:0008615">
    <property type="term" value="P:pyridoxine biosynthetic process"/>
    <property type="evidence" value="ECO:0007669"/>
    <property type="project" value="UniProtKB-UniRule"/>
</dbReference>
<feature type="binding site" evidence="7 8">
    <location>
        <begin position="189"/>
        <end position="191"/>
    </location>
    <ligand>
        <name>substrate</name>
    </ligand>
</feature>
<keyword evidence="6 7" id="KW-0664">Pyridoxine biosynthesis</keyword>
<dbReference type="InterPro" id="IPR000659">
    <property type="entry name" value="Pyridox_Oxase"/>
</dbReference>
<dbReference type="HAMAP" id="MF_01629">
    <property type="entry name" value="PdxH"/>
    <property type="match status" value="1"/>
</dbReference>